<comment type="caution">
    <text evidence="2">The sequence shown here is derived from an EMBL/GenBank/DDBJ whole genome shotgun (WGS) entry which is preliminary data.</text>
</comment>
<evidence type="ECO:0000256" key="1">
    <source>
        <dbReference type="SAM" id="MobiDB-lite"/>
    </source>
</evidence>
<dbReference type="AlphaFoldDB" id="A3VMX4"/>
<name>A3VMX4_9RHOB</name>
<protein>
    <submittedName>
        <fullName evidence="2">Uncharacterized protein</fullName>
    </submittedName>
</protein>
<dbReference type="EMBL" id="AAMT01000044">
    <property type="protein sequence ID" value="EAQ10394.1"/>
    <property type="molecule type" value="Genomic_DNA"/>
</dbReference>
<organism evidence="2 3">
    <name type="scientific">Maritimibacter alkaliphilus HTCC2654</name>
    <dbReference type="NCBI Taxonomy" id="314271"/>
    <lineage>
        <taxon>Bacteria</taxon>
        <taxon>Pseudomonadati</taxon>
        <taxon>Pseudomonadota</taxon>
        <taxon>Alphaproteobacteria</taxon>
        <taxon>Rhodobacterales</taxon>
        <taxon>Roseobacteraceae</taxon>
        <taxon>Maritimibacter</taxon>
    </lineage>
</organism>
<dbReference type="HOGENOM" id="CLU_2771000_0_0_5"/>
<feature type="region of interest" description="Disordered" evidence="1">
    <location>
        <begin position="45"/>
        <end position="69"/>
    </location>
</feature>
<sequence length="69" mass="7461">MVFVVSVALALDPAFLLGFRPPEAGQADKFCVFFIQSAPGPVPFDSGQIPAATRRATSRQDMKRRNGHA</sequence>
<evidence type="ECO:0000313" key="3">
    <source>
        <dbReference type="Proteomes" id="UP000002931"/>
    </source>
</evidence>
<reference evidence="2 3" key="1">
    <citation type="journal article" date="2010" name="J. Bacteriol.">
        <title>Genome sequences of Pelagibaca bermudensis HTCC2601T and Maritimibacter alkaliphilus HTCC2654T, the type strains of two marine Roseobacter genera.</title>
        <authorList>
            <person name="Thrash J.C."/>
            <person name="Cho J.C."/>
            <person name="Ferriera S."/>
            <person name="Johnson J."/>
            <person name="Vergin K.L."/>
            <person name="Giovannoni S.J."/>
        </authorList>
    </citation>
    <scope>NUCLEOTIDE SEQUENCE [LARGE SCALE GENOMIC DNA]</scope>
    <source>
        <strain evidence="2 3">HTCC2654</strain>
    </source>
</reference>
<dbReference type="RefSeq" id="WP_008335199.1">
    <property type="nucleotide sequence ID" value="NZ_CH902578.1"/>
</dbReference>
<evidence type="ECO:0000313" key="2">
    <source>
        <dbReference type="EMBL" id="EAQ10394.1"/>
    </source>
</evidence>
<proteinExistence type="predicted"/>
<accession>A3VMX4</accession>
<gene>
    <name evidence="2" type="ORF">RB2654_21008</name>
</gene>
<keyword evidence="3" id="KW-1185">Reference proteome</keyword>
<dbReference type="Proteomes" id="UP000002931">
    <property type="component" value="Unassembled WGS sequence"/>
</dbReference>
<dbReference type="STRING" id="314271.RB2654_21008"/>
<feature type="compositionally biased region" description="Basic and acidic residues" evidence="1">
    <location>
        <begin position="58"/>
        <end position="69"/>
    </location>
</feature>